<dbReference type="AlphaFoldDB" id="A0A5B7F8I4"/>
<comment type="caution">
    <text evidence="1">The sequence shown here is derived from an EMBL/GenBank/DDBJ whole genome shotgun (WGS) entry which is preliminary data.</text>
</comment>
<sequence>MDHFYSNLFIQRVRGGSCRGSPAARSLLCLLPPLPPVLPPGRSPALPSRLFSSLPPSRPCH</sequence>
<reference evidence="1 2" key="1">
    <citation type="submission" date="2019-05" db="EMBL/GenBank/DDBJ databases">
        <title>Another draft genome of Portunus trituberculatus and its Hox gene families provides insights of decapod evolution.</title>
        <authorList>
            <person name="Jeong J.-H."/>
            <person name="Song I."/>
            <person name="Kim S."/>
            <person name="Choi T."/>
            <person name="Kim D."/>
            <person name="Ryu S."/>
            <person name="Kim W."/>
        </authorList>
    </citation>
    <scope>NUCLEOTIDE SEQUENCE [LARGE SCALE GENOMIC DNA]</scope>
    <source>
        <tissue evidence="1">Muscle</tissue>
    </source>
</reference>
<protein>
    <submittedName>
        <fullName evidence="1">Uncharacterized protein</fullName>
    </submittedName>
</protein>
<evidence type="ECO:0000313" key="1">
    <source>
        <dbReference type="EMBL" id="MPC40864.1"/>
    </source>
</evidence>
<dbReference type="Proteomes" id="UP000324222">
    <property type="component" value="Unassembled WGS sequence"/>
</dbReference>
<gene>
    <name evidence="1" type="ORF">E2C01_034437</name>
</gene>
<keyword evidence="2" id="KW-1185">Reference proteome</keyword>
<name>A0A5B7F8I4_PORTR</name>
<dbReference type="EMBL" id="VSRR010004841">
    <property type="protein sequence ID" value="MPC40864.1"/>
    <property type="molecule type" value="Genomic_DNA"/>
</dbReference>
<evidence type="ECO:0000313" key="2">
    <source>
        <dbReference type="Proteomes" id="UP000324222"/>
    </source>
</evidence>
<accession>A0A5B7F8I4</accession>
<organism evidence="1 2">
    <name type="scientific">Portunus trituberculatus</name>
    <name type="common">Swimming crab</name>
    <name type="synonym">Neptunus trituberculatus</name>
    <dbReference type="NCBI Taxonomy" id="210409"/>
    <lineage>
        <taxon>Eukaryota</taxon>
        <taxon>Metazoa</taxon>
        <taxon>Ecdysozoa</taxon>
        <taxon>Arthropoda</taxon>
        <taxon>Crustacea</taxon>
        <taxon>Multicrustacea</taxon>
        <taxon>Malacostraca</taxon>
        <taxon>Eumalacostraca</taxon>
        <taxon>Eucarida</taxon>
        <taxon>Decapoda</taxon>
        <taxon>Pleocyemata</taxon>
        <taxon>Brachyura</taxon>
        <taxon>Eubrachyura</taxon>
        <taxon>Portunoidea</taxon>
        <taxon>Portunidae</taxon>
        <taxon>Portuninae</taxon>
        <taxon>Portunus</taxon>
    </lineage>
</organism>
<proteinExistence type="predicted"/>